<dbReference type="AlphaFoldDB" id="A0A975YNX4"/>
<evidence type="ECO:0000313" key="8">
    <source>
        <dbReference type="EMBL" id="QXO18227.1"/>
    </source>
</evidence>
<dbReference type="GO" id="GO:0008408">
    <property type="term" value="F:3'-5' exonuclease activity"/>
    <property type="evidence" value="ECO:0007669"/>
    <property type="project" value="InterPro"/>
</dbReference>
<feature type="domain" description="DNA polymerase III delta subunit C-terminal" evidence="7">
    <location>
        <begin position="210"/>
        <end position="315"/>
    </location>
</feature>
<sequence length="321" mass="35204">MQPIYPWLNDAWLSWQARLKNQTFSAATLIAAPAGVGAFQLVKPFAAALMCSAQDGEACGFCHSCDLMQSGNHPDYHVVRPEKEGRSISVEQIRHCNRLAQESSQLSGYRLIVIEPAEAMNESAANALLKTLEEPAGKCVFVLVTTRISHILPTIVSRCQQINVAEPATQMVSCWLSETLDKSVPPYAAHIHANAPLTTQVFIAEGGVADYSALESQFIAALQGDVSALINCAKAAAAQPVQRLSWLWYLLTDAQKVQFGIRQAYFTPGCEQVAGLMNFAQLQQQTDRLAKLIEQLRTFTGLNGELLITDWLLKLNEEACL</sequence>
<evidence type="ECO:0000256" key="5">
    <source>
        <dbReference type="ARBA" id="ARBA00022932"/>
    </source>
</evidence>
<keyword evidence="9" id="KW-1185">Reference proteome</keyword>
<keyword evidence="3 8" id="KW-0548">Nucleotidyltransferase</keyword>
<dbReference type="KEGG" id="vos:KNV97_08055"/>
<reference evidence="8" key="1">
    <citation type="submission" date="2021-06" db="EMBL/GenBank/DDBJ databases">
        <title>Vibrio nov. sp., novel gut bacterium isolated from Yellow Sea oyster.</title>
        <authorList>
            <person name="Muhammad N."/>
            <person name="Nguyen T.H."/>
            <person name="Lee Y.-J."/>
            <person name="Ko J."/>
            <person name="Kim S.-G."/>
        </authorList>
    </citation>
    <scope>NUCLEOTIDE SEQUENCE</scope>
    <source>
        <strain evidence="8">OG9-811</strain>
    </source>
</reference>
<name>A0A975YNX4_9VIBR</name>
<evidence type="ECO:0000259" key="7">
    <source>
        <dbReference type="Pfam" id="PF09115"/>
    </source>
</evidence>
<gene>
    <name evidence="8" type="primary">holB</name>
    <name evidence="8" type="ORF">KNV97_08055</name>
</gene>
<keyword evidence="2 8" id="KW-0808">Transferase</keyword>
<dbReference type="PANTHER" id="PTHR11669:SF8">
    <property type="entry name" value="DNA POLYMERASE III SUBUNIT DELTA"/>
    <property type="match status" value="1"/>
</dbReference>
<dbReference type="Proteomes" id="UP000694232">
    <property type="component" value="Chromosome 1"/>
</dbReference>
<comment type="catalytic activity">
    <reaction evidence="6">
        <text>DNA(n) + a 2'-deoxyribonucleoside 5'-triphosphate = DNA(n+1) + diphosphate</text>
        <dbReference type="Rhea" id="RHEA:22508"/>
        <dbReference type="Rhea" id="RHEA-COMP:17339"/>
        <dbReference type="Rhea" id="RHEA-COMP:17340"/>
        <dbReference type="ChEBI" id="CHEBI:33019"/>
        <dbReference type="ChEBI" id="CHEBI:61560"/>
        <dbReference type="ChEBI" id="CHEBI:173112"/>
        <dbReference type="EC" id="2.7.7.7"/>
    </reaction>
</comment>
<dbReference type="RefSeq" id="WP_218562854.1">
    <property type="nucleotide sequence ID" value="NZ_CP076643.1"/>
</dbReference>
<evidence type="ECO:0000256" key="4">
    <source>
        <dbReference type="ARBA" id="ARBA00022705"/>
    </source>
</evidence>
<keyword evidence="4" id="KW-0235">DNA replication</keyword>
<keyword evidence="5" id="KW-0239">DNA-directed DNA polymerase</keyword>
<dbReference type="GO" id="GO:0003887">
    <property type="term" value="F:DNA-directed DNA polymerase activity"/>
    <property type="evidence" value="ECO:0007669"/>
    <property type="project" value="UniProtKB-KW"/>
</dbReference>
<dbReference type="EC" id="2.7.7.7" evidence="1"/>
<dbReference type="GO" id="GO:0006261">
    <property type="term" value="P:DNA-templated DNA replication"/>
    <property type="evidence" value="ECO:0007669"/>
    <property type="project" value="TreeGrafter"/>
</dbReference>
<dbReference type="GO" id="GO:0003677">
    <property type="term" value="F:DNA binding"/>
    <property type="evidence" value="ECO:0007669"/>
    <property type="project" value="InterPro"/>
</dbReference>
<dbReference type="InterPro" id="IPR015199">
    <property type="entry name" value="DNA_pol_III_delta_C"/>
</dbReference>
<dbReference type="Pfam" id="PF09115">
    <property type="entry name" value="DNApol3-delta_C"/>
    <property type="match status" value="1"/>
</dbReference>
<organism evidence="8 9">
    <name type="scientific">Vibrio ostreae</name>
    <dbReference type="NCBI Taxonomy" id="2841925"/>
    <lineage>
        <taxon>Bacteria</taxon>
        <taxon>Pseudomonadati</taxon>
        <taxon>Pseudomonadota</taxon>
        <taxon>Gammaproteobacteria</taxon>
        <taxon>Vibrionales</taxon>
        <taxon>Vibrionaceae</taxon>
        <taxon>Vibrio</taxon>
    </lineage>
</organism>
<dbReference type="NCBIfam" id="TIGR00678">
    <property type="entry name" value="holB"/>
    <property type="match status" value="1"/>
</dbReference>
<evidence type="ECO:0000256" key="3">
    <source>
        <dbReference type="ARBA" id="ARBA00022695"/>
    </source>
</evidence>
<dbReference type="InterPro" id="IPR004622">
    <property type="entry name" value="DNA_pol_HolB"/>
</dbReference>
<evidence type="ECO:0000313" key="9">
    <source>
        <dbReference type="Proteomes" id="UP000694232"/>
    </source>
</evidence>
<evidence type="ECO:0000256" key="1">
    <source>
        <dbReference type="ARBA" id="ARBA00012417"/>
    </source>
</evidence>
<dbReference type="GO" id="GO:0009360">
    <property type="term" value="C:DNA polymerase III complex"/>
    <property type="evidence" value="ECO:0007669"/>
    <property type="project" value="InterPro"/>
</dbReference>
<dbReference type="EMBL" id="CP076643">
    <property type="protein sequence ID" value="QXO18227.1"/>
    <property type="molecule type" value="Genomic_DNA"/>
</dbReference>
<dbReference type="Pfam" id="PF13177">
    <property type="entry name" value="DNA_pol3_delta2"/>
    <property type="match status" value="1"/>
</dbReference>
<protein>
    <recommendedName>
        <fullName evidence="1">DNA-directed DNA polymerase</fullName>
        <ecNumber evidence="1">2.7.7.7</ecNumber>
    </recommendedName>
</protein>
<dbReference type="PANTHER" id="PTHR11669">
    <property type="entry name" value="REPLICATION FACTOR C / DNA POLYMERASE III GAMMA-TAU SUBUNIT"/>
    <property type="match status" value="1"/>
</dbReference>
<evidence type="ECO:0000256" key="6">
    <source>
        <dbReference type="ARBA" id="ARBA00049244"/>
    </source>
</evidence>
<accession>A0A975YNX4</accession>
<dbReference type="InterPro" id="IPR050238">
    <property type="entry name" value="DNA_Rep/Repair_Clamp_Loader"/>
</dbReference>
<evidence type="ECO:0000256" key="2">
    <source>
        <dbReference type="ARBA" id="ARBA00022679"/>
    </source>
</evidence>
<proteinExistence type="predicted"/>